<dbReference type="PANTHER" id="PTHR33798:SF5">
    <property type="entry name" value="FLAVIN REDUCTASE LIKE DOMAIN-CONTAINING PROTEIN"/>
    <property type="match status" value="1"/>
</dbReference>
<comment type="similarity">
    <text evidence="4">Belongs to the flavoredoxin family.</text>
</comment>
<accession>A0AAD4Q1Y0</accession>
<feature type="compositionally biased region" description="Polar residues" evidence="5">
    <location>
        <begin position="24"/>
        <end position="49"/>
    </location>
</feature>
<reference evidence="7" key="1">
    <citation type="submission" date="2021-12" db="EMBL/GenBank/DDBJ databases">
        <title>Convergent genome expansion in fungi linked to evolution of root-endophyte symbiosis.</title>
        <authorList>
            <consortium name="DOE Joint Genome Institute"/>
            <person name="Ke Y.-H."/>
            <person name="Bonito G."/>
            <person name="Liao H.-L."/>
            <person name="Looney B."/>
            <person name="Rojas-Flechas A."/>
            <person name="Nash J."/>
            <person name="Hameed K."/>
            <person name="Schadt C."/>
            <person name="Martin F."/>
            <person name="Crous P.W."/>
            <person name="Miettinen O."/>
            <person name="Magnuson J.K."/>
            <person name="Labbe J."/>
            <person name="Jacobson D."/>
            <person name="Doktycz M.J."/>
            <person name="Veneault-Fourrey C."/>
            <person name="Kuo A."/>
            <person name="Mondo S."/>
            <person name="Calhoun S."/>
            <person name="Riley R."/>
            <person name="Ohm R."/>
            <person name="LaButti K."/>
            <person name="Andreopoulos B."/>
            <person name="Pangilinan J."/>
            <person name="Nolan M."/>
            <person name="Tritt A."/>
            <person name="Clum A."/>
            <person name="Lipzen A."/>
            <person name="Daum C."/>
            <person name="Barry K."/>
            <person name="Grigoriev I.V."/>
            <person name="Vilgalys R."/>
        </authorList>
    </citation>
    <scope>NUCLEOTIDE SEQUENCE</scope>
    <source>
        <strain evidence="7">PMI_201</strain>
    </source>
</reference>
<gene>
    <name evidence="7" type="ORF">BGW36DRAFT_460790</name>
</gene>
<dbReference type="Proteomes" id="UP001201262">
    <property type="component" value="Unassembled WGS sequence"/>
</dbReference>
<comment type="caution">
    <text evidence="7">The sequence shown here is derived from an EMBL/GenBank/DDBJ whole genome shotgun (WGS) entry which is preliminary data.</text>
</comment>
<evidence type="ECO:0000256" key="5">
    <source>
        <dbReference type="SAM" id="MobiDB-lite"/>
    </source>
</evidence>
<evidence type="ECO:0000256" key="1">
    <source>
        <dbReference type="ARBA" id="ARBA00001917"/>
    </source>
</evidence>
<dbReference type="SUPFAM" id="SSF50475">
    <property type="entry name" value="FMN-binding split barrel"/>
    <property type="match status" value="1"/>
</dbReference>
<dbReference type="GeneID" id="70252396"/>
<dbReference type="PANTHER" id="PTHR33798">
    <property type="entry name" value="FLAVOPROTEIN OXYGENASE"/>
    <property type="match status" value="1"/>
</dbReference>
<dbReference type="Pfam" id="PF01613">
    <property type="entry name" value="Flavin_Reduct"/>
    <property type="match status" value="1"/>
</dbReference>
<proteinExistence type="inferred from homology"/>
<evidence type="ECO:0000256" key="4">
    <source>
        <dbReference type="ARBA" id="ARBA00038054"/>
    </source>
</evidence>
<dbReference type="AlphaFoldDB" id="A0AAD4Q1Y0"/>
<keyword evidence="2" id="KW-0285">Flavoprotein</keyword>
<dbReference type="GO" id="GO:0010181">
    <property type="term" value="F:FMN binding"/>
    <property type="evidence" value="ECO:0007669"/>
    <property type="project" value="InterPro"/>
</dbReference>
<feature type="region of interest" description="Disordered" evidence="5">
    <location>
        <begin position="1"/>
        <end position="53"/>
    </location>
</feature>
<protein>
    <recommendedName>
        <fullName evidence="6">Flavin reductase like domain-containing protein</fullName>
    </recommendedName>
</protein>
<sequence>MSHPPFKSVEASRPPWDSSAHPHYTQTLNPSYTPGSGSFTKTESESATHVSIDPYGPNRPANLNYKLLISAITPRPIGFIATRSADGSTTNLSPFSFFNVVATDPPIFVVGLVGKGATGGKKDTLANIIETGECVINIISEDFIDAANIACVDAPYGVSEFDISGLTRADTEVVATPRVKEAVFSIEAKLVENREFHSKTDPTRVSSTMVVVEGVRFWAREDALNEERSLIDIEKLRPVARMGGITYARVTDLFELPRPVWGNDFTDEERNRFTAGDNN</sequence>
<name>A0AAD4Q1Y0_9EURO</name>
<keyword evidence="3" id="KW-0288">FMN</keyword>
<evidence type="ECO:0000256" key="2">
    <source>
        <dbReference type="ARBA" id="ARBA00022630"/>
    </source>
</evidence>
<feature type="domain" description="Flavin reductase like" evidence="6">
    <location>
        <begin position="70"/>
        <end position="232"/>
    </location>
</feature>
<organism evidence="7 8">
    <name type="scientific">Talaromyces proteolyticus</name>
    <dbReference type="NCBI Taxonomy" id="1131652"/>
    <lineage>
        <taxon>Eukaryota</taxon>
        <taxon>Fungi</taxon>
        <taxon>Dikarya</taxon>
        <taxon>Ascomycota</taxon>
        <taxon>Pezizomycotina</taxon>
        <taxon>Eurotiomycetes</taxon>
        <taxon>Eurotiomycetidae</taxon>
        <taxon>Eurotiales</taxon>
        <taxon>Trichocomaceae</taxon>
        <taxon>Talaromyces</taxon>
        <taxon>Talaromyces sect. Bacilispori</taxon>
    </lineage>
</organism>
<evidence type="ECO:0000256" key="3">
    <source>
        <dbReference type="ARBA" id="ARBA00022643"/>
    </source>
</evidence>
<dbReference type="SMART" id="SM00903">
    <property type="entry name" value="Flavin_Reduct"/>
    <property type="match status" value="1"/>
</dbReference>
<dbReference type="Gene3D" id="2.30.110.10">
    <property type="entry name" value="Electron Transport, Fmn-binding Protein, Chain A"/>
    <property type="match status" value="1"/>
</dbReference>
<dbReference type="InterPro" id="IPR012349">
    <property type="entry name" value="Split_barrel_FMN-bd"/>
</dbReference>
<evidence type="ECO:0000313" key="8">
    <source>
        <dbReference type="Proteomes" id="UP001201262"/>
    </source>
</evidence>
<dbReference type="EMBL" id="JAJTJA010000005">
    <property type="protein sequence ID" value="KAH8698985.1"/>
    <property type="molecule type" value="Genomic_DNA"/>
</dbReference>
<keyword evidence="8" id="KW-1185">Reference proteome</keyword>
<evidence type="ECO:0000313" key="7">
    <source>
        <dbReference type="EMBL" id="KAH8698985.1"/>
    </source>
</evidence>
<evidence type="ECO:0000259" key="6">
    <source>
        <dbReference type="SMART" id="SM00903"/>
    </source>
</evidence>
<comment type="cofactor">
    <cofactor evidence="1">
        <name>FMN</name>
        <dbReference type="ChEBI" id="CHEBI:58210"/>
    </cofactor>
</comment>
<dbReference type="RefSeq" id="XP_046073449.1">
    <property type="nucleotide sequence ID" value="XM_046222109.1"/>
</dbReference>
<dbReference type="InterPro" id="IPR002563">
    <property type="entry name" value="Flavin_Rdtase-like_dom"/>
</dbReference>